<gene>
    <name evidence="7" type="ORF">AMON00008_LOCUS50168</name>
</gene>
<feature type="coiled-coil region" evidence="4">
    <location>
        <begin position="589"/>
        <end position="653"/>
    </location>
</feature>
<dbReference type="PANTHER" id="PTHR24198">
    <property type="entry name" value="ANKYRIN REPEAT AND PROTEIN KINASE DOMAIN-CONTAINING PROTEIN"/>
    <property type="match status" value="1"/>
</dbReference>
<dbReference type="Pfam" id="PF12796">
    <property type="entry name" value="Ank_2"/>
    <property type="match status" value="1"/>
</dbReference>
<feature type="coiled-coil region" evidence="4">
    <location>
        <begin position="414"/>
        <end position="441"/>
    </location>
</feature>
<dbReference type="AlphaFoldDB" id="A0A7S4WDI4"/>
<dbReference type="PANTHER" id="PTHR24198:SF165">
    <property type="entry name" value="ANKYRIN REPEAT-CONTAINING PROTEIN-RELATED"/>
    <property type="match status" value="1"/>
</dbReference>
<dbReference type="Gene3D" id="1.25.40.20">
    <property type="entry name" value="Ankyrin repeat-containing domain"/>
    <property type="match status" value="2"/>
</dbReference>
<feature type="compositionally biased region" description="Low complexity" evidence="5">
    <location>
        <begin position="665"/>
        <end position="675"/>
    </location>
</feature>
<dbReference type="SUPFAM" id="SSF48403">
    <property type="entry name" value="Ankyrin repeat"/>
    <property type="match status" value="1"/>
</dbReference>
<dbReference type="PROSITE" id="PS00018">
    <property type="entry name" value="EF_HAND_1"/>
    <property type="match status" value="1"/>
</dbReference>
<feature type="compositionally biased region" description="Low complexity" evidence="5">
    <location>
        <begin position="299"/>
        <end position="313"/>
    </location>
</feature>
<dbReference type="PROSITE" id="PS50297">
    <property type="entry name" value="ANK_REP_REGION"/>
    <property type="match status" value="1"/>
</dbReference>
<feature type="region of interest" description="Disordered" evidence="5">
    <location>
        <begin position="134"/>
        <end position="196"/>
    </location>
</feature>
<feature type="region of interest" description="Disordered" evidence="5">
    <location>
        <begin position="229"/>
        <end position="264"/>
    </location>
</feature>
<sequence>MSRVLPARPITLTSASSFSVSGRPAVAAAAERTPTEVLFDALDRNHDGVLTRSEFNAGMGNSVSIAASHVGVPVRRAEVRGTSVTGSAAPSVAPSVASSYVPQPVRGASVSVTSGLSQGTSVQALVEARVLQTSVVGQPSPRPPSRQLTGPGTSRLPPTAVKQEARPASPVRAVSLAGPLPMEPQATGARGRQLSREEMMRTGRLLKTTADVQTAVPAQPASAAAVAAPRPVSGTPLAPGAQQAAEPATARATPLPAAASRPEGPEFGPRWAVICRAPAQQASPAEPLVRTAEPVVAPLPAATPPTAAAQPEARLQGNSPYLDSSRLRQQPMPASGPLSPQSVDSTSAAVGVQLQQAPAGAAAAAAAASAALEGMAAGPRTGTLTPITVSAAEVRLRGELEEMRGTASSEASSAAQLRLQLRTMEAAVRAANLQAESAAAQARTEAQAVPAPESIWEESEQLAAEIRESRTVNSQLKVELACVAQVRDNLQLDLQEEVRSAGALRQQLEAAEATVWDLGQNSGAEVKDLRSRNAELEAEAARHLRVCDRIYEDYAGQTELNSQLKHELAVAQELARASMDYPANDVDDGENIRQQMRIMELEAERMQQQGRIIELEALAVSAAARHRELEQSLEEERARAAHLQQLLDEQALRVREAMQPKEEAASSSGRAGAAGLHEDAAPASPPTDVAHGRQDRLLKALEAEQAKVSRLREALVAAEERAQQAEQARLEAETAAAVARAASLAPASPEREGAGGGSSVSLRDLAWENAGGAGEALPEACPPGVQRQLSTNSKDRLFEAASSDDVGALRAALQGEEDAVMAVLRARDGTGRTLLQVAIISGSEEAATFILGEGQRWAQRRKFMFQLQGELLERELGRFVNGQDHYGQNALAVLCSAPTATREVFIMLMEAQADPTQRDMTGKTPFLECAKSGNVQVMGALLRASRGVALADVDDANRSALHWAAHEGQQQAVELLLKANADADAADLEGNTAADLARVAGHIQVAQMLAEAMSDEALDEFMEQAGGGTDGPRGSRDEGYDVDEGEDFDIPQEDPVHARVPRSFEDSDDDVFIGASGHGPGGGSERWTSL</sequence>
<keyword evidence="2 3" id="KW-0040">ANK repeat</keyword>
<feature type="region of interest" description="Disordered" evidence="5">
    <location>
        <begin position="299"/>
        <end position="344"/>
    </location>
</feature>
<feature type="compositionally biased region" description="Low complexity" evidence="5">
    <location>
        <begin position="229"/>
        <end position="262"/>
    </location>
</feature>
<keyword evidence="4" id="KW-0175">Coiled coil</keyword>
<feature type="compositionally biased region" description="Basic and acidic residues" evidence="5">
    <location>
        <begin position="1054"/>
        <end position="1065"/>
    </location>
</feature>
<feature type="repeat" description="ANK" evidence="3">
    <location>
        <begin position="956"/>
        <end position="988"/>
    </location>
</feature>
<evidence type="ECO:0000259" key="6">
    <source>
        <dbReference type="PROSITE" id="PS50222"/>
    </source>
</evidence>
<dbReference type="GO" id="GO:0005509">
    <property type="term" value="F:calcium ion binding"/>
    <property type="evidence" value="ECO:0007669"/>
    <property type="project" value="InterPro"/>
</dbReference>
<evidence type="ECO:0000256" key="4">
    <source>
        <dbReference type="SAM" id="Coils"/>
    </source>
</evidence>
<proteinExistence type="predicted"/>
<feature type="coiled-coil region" evidence="4">
    <location>
        <begin position="694"/>
        <end position="735"/>
    </location>
</feature>
<reference evidence="7" key="1">
    <citation type="submission" date="2021-01" db="EMBL/GenBank/DDBJ databases">
        <authorList>
            <person name="Corre E."/>
            <person name="Pelletier E."/>
            <person name="Niang G."/>
            <person name="Scheremetjew M."/>
            <person name="Finn R."/>
            <person name="Kale V."/>
            <person name="Holt S."/>
            <person name="Cochrane G."/>
            <person name="Meng A."/>
            <person name="Brown T."/>
            <person name="Cohen L."/>
        </authorList>
    </citation>
    <scope>NUCLEOTIDE SEQUENCE</scope>
    <source>
        <strain evidence="7">CCMP3105</strain>
    </source>
</reference>
<dbReference type="InterPro" id="IPR002048">
    <property type="entry name" value="EF_hand_dom"/>
</dbReference>
<evidence type="ECO:0000313" key="7">
    <source>
        <dbReference type="EMBL" id="CAE4645541.1"/>
    </source>
</evidence>
<evidence type="ECO:0000256" key="1">
    <source>
        <dbReference type="ARBA" id="ARBA00022737"/>
    </source>
</evidence>
<feature type="coiled-coil region" evidence="4">
    <location>
        <begin position="494"/>
        <end position="546"/>
    </location>
</feature>
<dbReference type="InterPro" id="IPR018247">
    <property type="entry name" value="EF_Hand_1_Ca_BS"/>
</dbReference>
<dbReference type="PROSITE" id="PS50088">
    <property type="entry name" value="ANK_REPEAT"/>
    <property type="match status" value="1"/>
</dbReference>
<evidence type="ECO:0000256" key="5">
    <source>
        <dbReference type="SAM" id="MobiDB-lite"/>
    </source>
</evidence>
<feature type="region of interest" description="Disordered" evidence="5">
    <location>
        <begin position="1023"/>
        <end position="1090"/>
    </location>
</feature>
<dbReference type="EMBL" id="HBNR01070819">
    <property type="protein sequence ID" value="CAE4645541.1"/>
    <property type="molecule type" value="Transcribed_RNA"/>
</dbReference>
<dbReference type="InterPro" id="IPR002110">
    <property type="entry name" value="Ankyrin_rpt"/>
</dbReference>
<evidence type="ECO:0000256" key="2">
    <source>
        <dbReference type="ARBA" id="ARBA00023043"/>
    </source>
</evidence>
<dbReference type="InterPro" id="IPR036770">
    <property type="entry name" value="Ankyrin_rpt-contain_sf"/>
</dbReference>
<accession>A0A7S4WDI4</accession>
<name>A0A7S4WDI4_9DINO</name>
<feature type="domain" description="EF-hand" evidence="6">
    <location>
        <begin position="30"/>
        <end position="65"/>
    </location>
</feature>
<evidence type="ECO:0000256" key="3">
    <source>
        <dbReference type="PROSITE-ProRule" id="PRU00023"/>
    </source>
</evidence>
<dbReference type="PROSITE" id="PS50222">
    <property type="entry name" value="EF_HAND_2"/>
    <property type="match status" value="1"/>
</dbReference>
<organism evidence="7">
    <name type="scientific">Alexandrium monilatum</name>
    <dbReference type="NCBI Taxonomy" id="311494"/>
    <lineage>
        <taxon>Eukaryota</taxon>
        <taxon>Sar</taxon>
        <taxon>Alveolata</taxon>
        <taxon>Dinophyceae</taxon>
        <taxon>Gonyaulacales</taxon>
        <taxon>Pyrocystaceae</taxon>
        <taxon>Alexandrium</taxon>
    </lineage>
</organism>
<feature type="region of interest" description="Disordered" evidence="5">
    <location>
        <begin position="657"/>
        <end position="692"/>
    </location>
</feature>
<keyword evidence="1" id="KW-0677">Repeat</keyword>
<protein>
    <recommendedName>
        <fullName evidence="6">EF-hand domain-containing protein</fullName>
    </recommendedName>
</protein>
<feature type="compositionally biased region" description="Acidic residues" evidence="5">
    <location>
        <begin position="1040"/>
        <end position="1052"/>
    </location>
</feature>
<dbReference type="SMART" id="SM00248">
    <property type="entry name" value="ANK"/>
    <property type="match status" value="5"/>
</dbReference>